<keyword evidence="2" id="KW-0399">Innate immunity</keyword>
<dbReference type="OrthoDB" id="10001926at2759"/>
<dbReference type="AlphaFoldDB" id="A0A834M2Q2"/>
<keyword evidence="3" id="KW-0391">Immunity</keyword>
<dbReference type="PANTHER" id="PTHR11022">
    <property type="entry name" value="PEPTIDOGLYCAN RECOGNITION PROTEIN"/>
    <property type="match status" value="1"/>
</dbReference>
<dbReference type="CDD" id="cd06583">
    <property type="entry name" value="PGRP"/>
    <property type="match status" value="1"/>
</dbReference>
<feature type="region of interest" description="Disordered" evidence="4">
    <location>
        <begin position="1"/>
        <end position="30"/>
    </location>
</feature>
<feature type="domain" description="Peptidoglycan recognition protein family" evidence="6">
    <location>
        <begin position="175"/>
        <end position="314"/>
    </location>
</feature>
<reference evidence="7" key="1">
    <citation type="submission" date="2020-08" db="EMBL/GenBank/DDBJ databases">
        <title>Genome sequencing and assembly of the red palm weevil Rhynchophorus ferrugineus.</title>
        <authorList>
            <person name="Dias G.B."/>
            <person name="Bergman C.M."/>
            <person name="Manee M."/>
        </authorList>
    </citation>
    <scope>NUCLEOTIDE SEQUENCE</scope>
    <source>
        <strain evidence="7">AA-2017</strain>
        <tissue evidence="7">Whole larva</tissue>
    </source>
</reference>
<dbReference type="SMART" id="SM00644">
    <property type="entry name" value="Ami_2"/>
    <property type="match status" value="1"/>
</dbReference>
<comment type="similarity">
    <text evidence="1">Belongs to the N-acetylmuramoyl-L-alanine amidase 2 family.</text>
</comment>
<evidence type="ECO:0000313" key="7">
    <source>
        <dbReference type="EMBL" id="KAF7268588.1"/>
    </source>
</evidence>
<keyword evidence="8" id="KW-1185">Reference proteome</keyword>
<dbReference type="InterPro" id="IPR036505">
    <property type="entry name" value="Amidase/PGRP_sf"/>
</dbReference>
<evidence type="ECO:0000259" key="5">
    <source>
        <dbReference type="SMART" id="SM00644"/>
    </source>
</evidence>
<evidence type="ECO:0000313" key="8">
    <source>
        <dbReference type="Proteomes" id="UP000625711"/>
    </source>
</evidence>
<dbReference type="InterPro" id="IPR015510">
    <property type="entry name" value="PGRP"/>
</dbReference>
<comment type="caution">
    <text evidence="7">The sequence shown here is derived from an EMBL/GenBank/DDBJ whole genome shotgun (WGS) entry which is preliminary data.</text>
</comment>
<dbReference type="InterPro" id="IPR006619">
    <property type="entry name" value="PGRP_domain_met/bac"/>
</dbReference>
<evidence type="ECO:0000256" key="2">
    <source>
        <dbReference type="ARBA" id="ARBA00022588"/>
    </source>
</evidence>
<evidence type="ECO:0000256" key="4">
    <source>
        <dbReference type="SAM" id="MobiDB-lite"/>
    </source>
</evidence>
<dbReference type="GO" id="GO:0045087">
    <property type="term" value="P:innate immune response"/>
    <property type="evidence" value="ECO:0007669"/>
    <property type="project" value="UniProtKB-KW"/>
</dbReference>
<accession>A0A834M2Q2</accession>
<gene>
    <name evidence="7" type="ORF">GWI33_018336</name>
</gene>
<name>A0A834M2Q2_RHYFE</name>
<proteinExistence type="inferred from homology"/>
<feature type="domain" description="N-acetylmuramoyl-L-alanine amidase" evidence="5">
    <location>
        <begin position="186"/>
        <end position="320"/>
    </location>
</feature>
<dbReference type="InterPro" id="IPR002502">
    <property type="entry name" value="Amidase_domain"/>
</dbReference>
<sequence length="347" mass="38184">MSEGGIEDAVVKNPVALWSASNDDEEEEDEEEHLAISGTKPLESNGVLTPYLDNENNALQLFQRTSDANQVIGDVNIESSNNVHIGHVFKTIVQGDIQNSSPVNQETNGYCKKATLAAPAFDDLKPSIALLSTILFVLSVTTVLAVLRFTTTQEVTEFSADDASNATSTERTRHAYIFRLQDWGGRTHTGTELIKGPVVLVIVKHTDTEPCWDIPSCFSSMQRLQGVDVGEKHEPTIAYNFVIGGSGDVYEGKGWVMSKDPMNRSIDVAFMGNFDVEEPTENMLEAGKYLIQVGVASNHLDRHSLRVVAHNQTEPTNSPGKNVFKRLPSWPFYSDDILYSRADPGHS</sequence>
<dbReference type="Pfam" id="PF01510">
    <property type="entry name" value="Amidase_2"/>
    <property type="match status" value="1"/>
</dbReference>
<dbReference type="EMBL" id="JAACXV010014319">
    <property type="protein sequence ID" value="KAF7268588.1"/>
    <property type="molecule type" value="Genomic_DNA"/>
</dbReference>
<dbReference type="SMART" id="SM00701">
    <property type="entry name" value="PGRP"/>
    <property type="match status" value="1"/>
</dbReference>
<dbReference type="GO" id="GO:0009253">
    <property type="term" value="P:peptidoglycan catabolic process"/>
    <property type="evidence" value="ECO:0007669"/>
    <property type="project" value="InterPro"/>
</dbReference>
<dbReference type="SUPFAM" id="SSF55846">
    <property type="entry name" value="N-acetylmuramoyl-L-alanine amidase-like"/>
    <property type="match status" value="1"/>
</dbReference>
<dbReference type="GO" id="GO:0008745">
    <property type="term" value="F:N-acetylmuramoyl-L-alanine amidase activity"/>
    <property type="evidence" value="ECO:0007669"/>
    <property type="project" value="InterPro"/>
</dbReference>
<organism evidence="7 8">
    <name type="scientific">Rhynchophorus ferrugineus</name>
    <name type="common">Red palm weevil</name>
    <name type="synonym">Curculio ferrugineus</name>
    <dbReference type="NCBI Taxonomy" id="354439"/>
    <lineage>
        <taxon>Eukaryota</taxon>
        <taxon>Metazoa</taxon>
        <taxon>Ecdysozoa</taxon>
        <taxon>Arthropoda</taxon>
        <taxon>Hexapoda</taxon>
        <taxon>Insecta</taxon>
        <taxon>Pterygota</taxon>
        <taxon>Neoptera</taxon>
        <taxon>Endopterygota</taxon>
        <taxon>Coleoptera</taxon>
        <taxon>Polyphaga</taxon>
        <taxon>Cucujiformia</taxon>
        <taxon>Curculionidae</taxon>
        <taxon>Dryophthorinae</taxon>
        <taxon>Rhynchophorus</taxon>
    </lineage>
</organism>
<dbReference type="PANTHER" id="PTHR11022:SF74">
    <property type="entry name" value="PEPTIDOGLYCAN-RECOGNITION PROTEIN SA"/>
    <property type="match status" value="1"/>
</dbReference>
<evidence type="ECO:0000259" key="6">
    <source>
        <dbReference type="SMART" id="SM00701"/>
    </source>
</evidence>
<evidence type="ECO:0000256" key="1">
    <source>
        <dbReference type="ARBA" id="ARBA00007553"/>
    </source>
</evidence>
<dbReference type="Proteomes" id="UP000625711">
    <property type="component" value="Unassembled WGS sequence"/>
</dbReference>
<dbReference type="GO" id="GO:0008270">
    <property type="term" value="F:zinc ion binding"/>
    <property type="evidence" value="ECO:0007669"/>
    <property type="project" value="InterPro"/>
</dbReference>
<evidence type="ECO:0000256" key="3">
    <source>
        <dbReference type="ARBA" id="ARBA00022859"/>
    </source>
</evidence>
<protein>
    <submittedName>
        <fullName evidence="7">Uncharacterized protein</fullName>
    </submittedName>
</protein>
<dbReference type="Gene3D" id="3.40.80.10">
    <property type="entry name" value="Peptidoglycan recognition protein-like"/>
    <property type="match status" value="1"/>
</dbReference>